<dbReference type="EMBL" id="PUHZ01000026">
    <property type="protein sequence ID" value="PQO41560.1"/>
    <property type="molecule type" value="Genomic_DNA"/>
</dbReference>
<gene>
    <name evidence="6" type="ORF">C5Y93_31105</name>
    <name evidence="5" type="ORF">C5Y98_29310</name>
</gene>
<feature type="region of interest" description="Disordered" evidence="3">
    <location>
        <begin position="1"/>
        <end position="33"/>
    </location>
</feature>
<evidence type="ECO:0000256" key="3">
    <source>
        <dbReference type="SAM" id="MobiDB-lite"/>
    </source>
</evidence>
<feature type="region of interest" description="Disordered" evidence="3">
    <location>
        <begin position="446"/>
        <end position="466"/>
    </location>
</feature>
<evidence type="ECO:0000313" key="7">
    <source>
        <dbReference type="Proteomes" id="UP000237819"/>
    </source>
</evidence>
<sequence length="466" mass="52945">MPRRNQPIHHASGRPSAQDARHAGNAKRMTRMSGHGCPRRSFWAAGLTVVACAATSLGCASWRPGGTTQQVAETPVPSPGVRQVSFEDTEPPGAEVDPVEVEKKSWWQSLGGSSVERSIRESTGKVVQDKARAKRLYAEGETLYEQGMKAPVDQRDAALHKAADNFKLAGKYYVESDLEENALMYAAECYYFLDEYPDAVEMYGKLIKKYPNTKYLDQVGNRRFKLARYWVEKYSQNPSQPLIPNLTDEQTPLFDRFGNAIKLYDMIRLDDPTGKLADDATLAAANANFKQGKYEAADRFYTDLRQNFPSSEHQFIAHYLGMFCKLKMYQGPSYDGQSLDEAGKLAERMERQFPDRVVEHREAIDAAKKEVRAKQAERLWHLATFFEGRQQYGGARFYYHQVIKDFPNSNMADAARERIAEIADRPDHPKQYAKWLIDIVDYDEDKDMPKIAPEDPTPRTANAQNQ</sequence>
<reference evidence="7 8" key="1">
    <citation type="submission" date="2018-02" db="EMBL/GenBank/DDBJ databases">
        <title>Comparative genomes isolates from brazilian mangrove.</title>
        <authorList>
            <person name="Araujo J.E."/>
            <person name="Taketani R.G."/>
            <person name="Silva M.C.P."/>
            <person name="Loureco M.V."/>
            <person name="Andreote F.D."/>
        </authorList>
    </citation>
    <scope>NUCLEOTIDE SEQUENCE [LARGE SCALE GENOMIC DNA]</scope>
    <source>
        <strain evidence="5 8">NAP PRIS-MGV</strain>
        <strain evidence="6 7">Nap-Phe MGV</strain>
    </source>
</reference>
<evidence type="ECO:0000259" key="4">
    <source>
        <dbReference type="Pfam" id="PF13525"/>
    </source>
</evidence>
<accession>A0A2S8F3X4</accession>
<keyword evidence="1" id="KW-0732">Signal</keyword>
<name>A0A2S8F3X4_9BACT</name>
<proteinExistence type="predicted"/>
<dbReference type="Proteomes" id="UP000239388">
    <property type="component" value="Unassembled WGS sequence"/>
</dbReference>
<dbReference type="InterPro" id="IPR039565">
    <property type="entry name" value="BamD-like"/>
</dbReference>
<evidence type="ECO:0000256" key="2">
    <source>
        <dbReference type="PROSITE-ProRule" id="PRU00339"/>
    </source>
</evidence>
<feature type="compositionally biased region" description="Basic and acidic residues" evidence="3">
    <location>
        <begin position="447"/>
        <end position="457"/>
    </location>
</feature>
<dbReference type="Gene3D" id="1.25.40.10">
    <property type="entry name" value="Tetratricopeptide repeat domain"/>
    <property type="match status" value="2"/>
</dbReference>
<dbReference type="InterPro" id="IPR019734">
    <property type="entry name" value="TPR_rpt"/>
</dbReference>
<protein>
    <recommendedName>
        <fullName evidence="4">Outer membrane lipoprotein BamD-like domain-containing protein</fullName>
    </recommendedName>
</protein>
<organism evidence="5 8">
    <name type="scientific">Blastopirellula marina</name>
    <dbReference type="NCBI Taxonomy" id="124"/>
    <lineage>
        <taxon>Bacteria</taxon>
        <taxon>Pseudomonadati</taxon>
        <taxon>Planctomycetota</taxon>
        <taxon>Planctomycetia</taxon>
        <taxon>Pirellulales</taxon>
        <taxon>Pirellulaceae</taxon>
        <taxon>Blastopirellula</taxon>
    </lineage>
</organism>
<dbReference type="AlphaFoldDB" id="A0A2S8F3X4"/>
<dbReference type="SUPFAM" id="SSF48452">
    <property type="entry name" value="TPR-like"/>
    <property type="match status" value="1"/>
</dbReference>
<comment type="caution">
    <text evidence="5">The sequence shown here is derived from an EMBL/GenBank/DDBJ whole genome shotgun (WGS) entry which is preliminary data.</text>
</comment>
<evidence type="ECO:0000313" key="6">
    <source>
        <dbReference type="EMBL" id="PQO41560.1"/>
    </source>
</evidence>
<evidence type="ECO:0000313" key="5">
    <source>
        <dbReference type="EMBL" id="PQO26872.1"/>
    </source>
</evidence>
<dbReference type="InterPro" id="IPR011990">
    <property type="entry name" value="TPR-like_helical_dom_sf"/>
</dbReference>
<dbReference type="PROSITE" id="PS50005">
    <property type="entry name" value="TPR"/>
    <property type="match status" value="1"/>
</dbReference>
<evidence type="ECO:0000256" key="1">
    <source>
        <dbReference type="ARBA" id="ARBA00022729"/>
    </source>
</evidence>
<dbReference type="EMBL" id="PUIB01000029">
    <property type="protein sequence ID" value="PQO26872.1"/>
    <property type="molecule type" value="Genomic_DNA"/>
</dbReference>
<dbReference type="Proteomes" id="UP000237819">
    <property type="component" value="Unassembled WGS sequence"/>
</dbReference>
<dbReference type="Pfam" id="PF13174">
    <property type="entry name" value="TPR_6"/>
    <property type="match status" value="1"/>
</dbReference>
<feature type="repeat" description="TPR" evidence="2">
    <location>
        <begin position="180"/>
        <end position="213"/>
    </location>
</feature>
<feature type="domain" description="Outer membrane lipoprotein BamD-like" evidence="4">
    <location>
        <begin position="258"/>
        <end position="416"/>
    </location>
</feature>
<evidence type="ECO:0000313" key="8">
    <source>
        <dbReference type="Proteomes" id="UP000239388"/>
    </source>
</evidence>
<keyword evidence="2" id="KW-0802">TPR repeat</keyword>
<dbReference type="Pfam" id="PF13525">
    <property type="entry name" value="YfiO"/>
    <property type="match status" value="1"/>
</dbReference>